<keyword evidence="2" id="KW-0813">Transport</keyword>
<feature type="domain" description="Nuclear pore protein Nup188 C-terminal" evidence="11">
    <location>
        <begin position="1457"/>
        <end position="1816"/>
    </location>
</feature>
<keyword evidence="4" id="KW-0653">Protein transport</keyword>
<dbReference type="GO" id="GO:0017056">
    <property type="term" value="F:structural constituent of nuclear pore"/>
    <property type="evidence" value="ECO:0007669"/>
    <property type="project" value="InterPro"/>
</dbReference>
<dbReference type="InterPro" id="IPR018864">
    <property type="entry name" value="Nucleoporin_Nup188_N"/>
</dbReference>
<evidence type="ECO:0000313" key="13">
    <source>
        <dbReference type="EMBL" id="KAK0753060.1"/>
    </source>
</evidence>
<dbReference type="Pfam" id="PF18378">
    <property type="entry name" value="Nup188_C"/>
    <property type="match status" value="1"/>
</dbReference>
<keyword evidence="7" id="KW-0539">Nucleus</keyword>
<evidence type="ECO:0000259" key="11">
    <source>
        <dbReference type="Pfam" id="PF18378"/>
    </source>
</evidence>
<dbReference type="GO" id="GO:0051028">
    <property type="term" value="P:mRNA transport"/>
    <property type="evidence" value="ECO:0007669"/>
    <property type="project" value="UniProtKB-KW"/>
</dbReference>
<reference evidence="13" key="1">
    <citation type="submission" date="2023-06" db="EMBL/GenBank/DDBJ databases">
        <title>Genome-scale phylogeny and comparative genomics of the fungal order Sordariales.</title>
        <authorList>
            <consortium name="Lawrence Berkeley National Laboratory"/>
            <person name="Hensen N."/>
            <person name="Bonometti L."/>
            <person name="Westerberg I."/>
            <person name="Brannstrom I.O."/>
            <person name="Guillou S."/>
            <person name="Cros-Aarteil S."/>
            <person name="Calhoun S."/>
            <person name="Haridas S."/>
            <person name="Kuo A."/>
            <person name="Mondo S."/>
            <person name="Pangilinan J."/>
            <person name="Riley R."/>
            <person name="LaButti K."/>
            <person name="Andreopoulos B."/>
            <person name="Lipzen A."/>
            <person name="Chen C."/>
            <person name="Yanf M."/>
            <person name="Daum C."/>
            <person name="Ng V."/>
            <person name="Clum A."/>
            <person name="Steindorff A."/>
            <person name="Ohm R."/>
            <person name="Martin F."/>
            <person name="Silar P."/>
            <person name="Natvig D."/>
            <person name="Lalanne C."/>
            <person name="Gautier V."/>
            <person name="Ament-velasquez S.L."/>
            <person name="Kruys A."/>
            <person name="Hutchinson M.I."/>
            <person name="Powell A.J."/>
            <person name="Barry K."/>
            <person name="Miller A.N."/>
            <person name="Grigoriev I.V."/>
            <person name="Debuchy R."/>
            <person name="Gladieux P."/>
            <person name="Thoren M.H."/>
            <person name="Johannesson H."/>
        </authorList>
    </citation>
    <scope>NUCLEOTIDE SEQUENCE</scope>
    <source>
        <strain evidence="13">SMH3187-1</strain>
    </source>
</reference>
<dbReference type="Gene3D" id="1.25.10.70">
    <property type="match status" value="1"/>
</dbReference>
<organism evidence="13 14">
    <name type="scientific">Schizothecium vesticola</name>
    <dbReference type="NCBI Taxonomy" id="314040"/>
    <lineage>
        <taxon>Eukaryota</taxon>
        <taxon>Fungi</taxon>
        <taxon>Dikarya</taxon>
        <taxon>Ascomycota</taxon>
        <taxon>Pezizomycotina</taxon>
        <taxon>Sordariomycetes</taxon>
        <taxon>Sordariomycetidae</taxon>
        <taxon>Sordariales</taxon>
        <taxon>Schizotheciaceae</taxon>
        <taxon>Schizothecium</taxon>
    </lineage>
</organism>
<evidence type="ECO:0000256" key="2">
    <source>
        <dbReference type="ARBA" id="ARBA00022448"/>
    </source>
</evidence>
<dbReference type="GO" id="GO:0006606">
    <property type="term" value="P:protein import into nucleus"/>
    <property type="evidence" value="ECO:0007669"/>
    <property type="project" value="TreeGrafter"/>
</dbReference>
<dbReference type="Pfam" id="PF21093">
    <property type="entry name" value="Nup188_N-subdom_III"/>
    <property type="match status" value="1"/>
</dbReference>
<dbReference type="PANTHER" id="PTHR31431:SF1">
    <property type="entry name" value="NUCLEOPORIN NUP188"/>
    <property type="match status" value="1"/>
</dbReference>
<evidence type="ECO:0000259" key="12">
    <source>
        <dbReference type="Pfam" id="PF21093"/>
    </source>
</evidence>
<dbReference type="GO" id="GO:0044611">
    <property type="term" value="C:nuclear pore inner ring"/>
    <property type="evidence" value="ECO:0007669"/>
    <property type="project" value="TreeGrafter"/>
</dbReference>
<sequence length="1821" mass="200574">MASPTDRTYFPPLEDCLRGKTAIISWKAVASALDDTSSDRIACPAVSAFLRDAHVHQLLKAPLKPFEPPTAQSKTDFETKTSAINVVPDPSDPFKIAEIKADAKWLSEQAKLNEVAALRIAVLEYQSRAQHHLAGPLCTQDITVIQEAAGVSDAQASSILSLMNVSAVSDADTTWAFFETETARRQRILAICFSERRFFMSASDALMTFLLHSRATAVGPEVDSLRRSIARDAFGFDESANMNTAAFEKLVPTYLSLVDGCIARMQAGLGIADKQIATEQLELDCARTSLTEIIHAMSLAFQVIDLGGHTFASPDIVAQWFGLMGNYDFFDPVVGSNDLIAELVPPLRSLVGAISLKLLNVSRSMLYLDQELDLAEMEDPYLASSDILNLIHNAVTDAAERGLITASPVIFAWSLILHRMHVAYQERAERRDLLQNQRAQDGFELENENQRTVTGRRNSAGSIVSIEKSPYDIFLSSQSLERDVQSAERLAMIVTARGQVYDFIADLSGFLGASQQAAFRPAVGVRLRATLQDLLKVTFPIVGYKSESVSCLTSILSAGSKYWDLTAEKSLAVTKDVTTLMLEDEDLLATYLFQARCRFPCEFNPFSAFCRILSTAMRVDNGGSDFILGLLTKTPSLTLDWSPYWKAYELVFEDENTNSFQLTNDIDLFAPSRSRRLLAQEERLVLPAGTYGRFLSEEANGPRIAIMDHEHSTLALLGKRLEYNTDAHDVGLRNLDQGEMAEGIALLATVLRMEVLKASSRGDEAMVEAGTVILKEAGRALPRTKDILTVICDILDGLIQEDLADLDGGKISTMTSCLQFLDASLRVVPGRVWAYMTRCGLINGDARAGRLSRLMGSLDVLAERFEFLSSAVKLFSNLIDSAMKSAVQRRTVSSGGKGRQGEEHPWLGTSDKLLSRVSLALAQTAVDVFENSVTWRFPSELDRSVLILDVVGMMHKLISYTYSVGTDSPTSLTSCLVPAAKYIMESFVSTASSSLRFQPLVATFMAAFQIPDSTLYPRRSRIFSDRLVAVLSFSTALLRVASYLEQQSAVIQHPLFKSASLVARLPAMRPEYKIPAIALLSALVESAGKGDAEPPSLLGYLGPHVSRSFIQIISQLDKPYDRVPEMVGLWKFFSIIMRNRQQWMANCLLTGKTPREALRGNTSTSKLSPNSVLALALDKLRTINQTPSEEIMAVLEFFTSVQNYWPWTVFALQKEAPYLSNLRTYVHNLKSPASTAKTDAKEAAYQARIAAYIAETFAMQLYHLRQMGGQNKFADEVVQDLDYFLRDGVQVSEYNASLHANFAKNFTKRFPGCSVDDFRRTPLVPRDIGPQFFYALDSAEALLSYDSAWLGPKKNGFRLEMETANLNLSLVEAEVALFHAWKYLVVELSVCCLPRNEAVAKQMLQVSEQCLEANQRSQPPEDIFVRLAHSRANMALMILTRLADCSQLPKDISSPLSKVAAAIFQLENPFAADQIAYFRTLLKILFAVLKGSRHSSKSAATQKDDSPVAVTQQVLTILDRVVARGFRALVTQVHDTDSVTTPEDLALLTAVLQACCSVPGIDQCQVQILNIMVSHEVLQMATSLYSWADKLSDRGDPIYGELVMLFLVELSAIPAIAEQLAIDGFLGHLIRAPLSGFLRRATVSPLSDNAGALRCYGIWAKGLLPLLLNVLCALGGTIAPEVAYVLNQFPNLLQASVERFEPPNVSRTTGARDAPQFLTLVAATELHSLALLAHVLAVLRVKHQREIPEVAWDAGLVHEYVDFWLASRKMLRERLVALGPREAAWRATAGSGGGGWCESVLEEKAVAQLEAVRDVLGDAAE</sequence>
<name>A0AA40KBP7_9PEZI</name>
<evidence type="ECO:0000256" key="4">
    <source>
        <dbReference type="ARBA" id="ARBA00022927"/>
    </source>
</evidence>
<proteinExistence type="inferred from homology"/>
<comment type="caution">
    <text evidence="13">The sequence shown here is derived from an EMBL/GenBank/DDBJ whole genome shotgun (WGS) entry which is preliminary data.</text>
</comment>
<evidence type="ECO:0000256" key="8">
    <source>
        <dbReference type="ARBA" id="ARBA00038387"/>
    </source>
</evidence>
<keyword evidence="3" id="KW-0509">mRNA transport</keyword>
<keyword evidence="5" id="KW-0811">Translocation</keyword>
<evidence type="ECO:0000256" key="3">
    <source>
        <dbReference type="ARBA" id="ARBA00022816"/>
    </source>
</evidence>
<comment type="similarity">
    <text evidence="8">Belongs to the Nup188 family.</text>
</comment>
<feature type="domain" description="Nucleoporin Nup188 N-terminal subdomain III" evidence="12">
    <location>
        <begin position="709"/>
        <end position="1152"/>
    </location>
</feature>
<dbReference type="GO" id="GO:0006405">
    <property type="term" value="P:RNA export from nucleus"/>
    <property type="evidence" value="ECO:0007669"/>
    <property type="project" value="TreeGrafter"/>
</dbReference>
<dbReference type="EMBL" id="JAUKUD010000001">
    <property type="protein sequence ID" value="KAK0753060.1"/>
    <property type="molecule type" value="Genomic_DNA"/>
</dbReference>
<keyword evidence="6" id="KW-0906">Nuclear pore complex</keyword>
<comment type="subcellular location">
    <subcellularLocation>
        <location evidence="1">Nucleus</location>
        <location evidence="1">Nuclear pore complex</location>
    </subcellularLocation>
</comment>
<dbReference type="PANTHER" id="PTHR31431">
    <property type="entry name" value="NUCLEOPORIN NUP188 HOMOLOG"/>
    <property type="match status" value="1"/>
</dbReference>
<dbReference type="InterPro" id="IPR041634">
    <property type="entry name" value="Nup188_C"/>
</dbReference>
<dbReference type="InterPro" id="IPR044840">
    <property type="entry name" value="Nup188"/>
</dbReference>
<dbReference type="InterPro" id="IPR048883">
    <property type="entry name" value="Nup188_N-subdom_III"/>
</dbReference>
<dbReference type="Proteomes" id="UP001172155">
    <property type="component" value="Unassembled WGS sequence"/>
</dbReference>
<keyword evidence="14" id="KW-1185">Reference proteome</keyword>
<evidence type="ECO:0000256" key="9">
    <source>
        <dbReference type="ARBA" id="ARBA00040174"/>
    </source>
</evidence>
<evidence type="ECO:0000256" key="7">
    <source>
        <dbReference type="ARBA" id="ARBA00023242"/>
    </source>
</evidence>
<feature type="domain" description="Nucleoporin Nup188 N-terminal" evidence="10">
    <location>
        <begin position="192"/>
        <end position="431"/>
    </location>
</feature>
<evidence type="ECO:0000256" key="6">
    <source>
        <dbReference type="ARBA" id="ARBA00023132"/>
    </source>
</evidence>
<evidence type="ECO:0000259" key="10">
    <source>
        <dbReference type="Pfam" id="PF10487"/>
    </source>
</evidence>
<evidence type="ECO:0000313" key="14">
    <source>
        <dbReference type="Proteomes" id="UP001172155"/>
    </source>
</evidence>
<dbReference type="Pfam" id="PF10487">
    <property type="entry name" value="Nup188_N"/>
    <property type="match status" value="1"/>
</dbReference>
<evidence type="ECO:0000256" key="5">
    <source>
        <dbReference type="ARBA" id="ARBA00023010"/>
    </source>
</evidence>
<gene>
    <name evidence="13" type="ORF">B0T18DRAFT_5893</name>
</gene>
<dbReference type="Pfam" id="PF21094">
    <property type="entry name" value="Nup188_SH3-like"/>
    <property type="match status" value="1"/>
</dbReference>
<protein>
    <recommendedName>
        <fullName evidence="9">Nucleoporin NUP188</fullName>
    </recommendedName>
</protein>
<accession>A0AA40KBP7</accession>
<evidence type="ECO:0000256" key="1">
    <source>
        <dbReference type="ARBA" id="ARBA00004567"/>
    </source>
</evidence>